<gene>
    <name evidence="2" type="ORF">HNR71_002736</name>
</gene>
<comment type="caution">
    <text evidence="2">The sequence shown here is derived from an EMBL/GenBank/DDBJ whole genome shotgun (WGS) entry which is preliminary data.</text>
</comment>
<proteinExistence type="predicted"/>
<evidence type="ECO:0000313" key="2">
    <source>
        <dbReference type="EMBL" id="MBB6567099.1"/>
    </source>
</evidence>
<organism evidence="2 3">
    <name type="scientific">Kribbella sandramycini</name>
    <dbReference type="NCBI Taxonomy" id="60450"/>
    <lineage>
        <taxon>Bacteria</taxon>
        <taxon>Bacillati</taxon>
        <taxon>Actinomycetota</taxon>
        <taxon>Actinomycetes</taxon>
        <taxon>Propionibacteriales</taxon>
        <taxon>Kribbellaceae</taxon>
        <taxon>Kribbella</taxon>
    </lineage>
</organism>
<evidence type="ECO:0000313" key="3">
    <source>
        <dbReference type="Proteomes" id="UP000553957"/>
    </source>
</evidence>
<feature type="region of interest" description="Disordered" evidence="1">
    <location>
        <begin position="15"/>
        <end position="38"/>
    </location>
</feature>
<accession>A0A841S791</accession>
<reference evidence="2 3" key="1">
    <citation type="submission" date="2020-08" db="EMBL/GenBank/DDBJ databases">
        <title>Sequencing the genomes of 1000 actinobacteria strains.</title>
        <authorList>
            <person name="Klenk H.-P."/>
        </authorList>
    </citation>
    <scope>NUCLEOTIDE SEQUENCE [LARGE SCALE GENOMIC DNA]</scope>
    <source>
        <strain evidence="2 3">DSM 15626</strain>
    </source>
</reference>
<dbReference type="Proteomes" id="UP000553957">
    <property type="component" value="Unassembled WGS sequence"/>
</dbReference>
<name>A0A841S791_9ACTN</name>
<protein>
    <submittedName>
        <fullName evidence="2">Uncharacterized protein</fullName>
    </submittedName>
</protein>
<sequence length="38" mass="4081">MERPSLLEAALALSRSWLSPSGPVHEEPPPEPDEPSDG</sequence>
<dbReference type="AlphaFoldDB" id="A0A841S791"/>
<feature type="compositionally biased region" description="Acidic residues" evidence="1">
    <location>
        <begin position="29"/>
        <end position="38"/>
    </location>
</feature>
<evidence type="ECO:0000256" key="1">
    <source>
        <dbReference type="SAM" id="MobiDB-lite"/>
    </source>
</evidence>
<dbReference type="EMBL" id="JACHKF010000001">
    <property type="protein sequence ID" value="MBB6567099.1"/>
    <property type="molecule type" value="Genomic_DNA"/>
</dbReference>